<dbReference type="EMBL" id="RYZI01000097">
    <property type="protein sequence ID" value="RWA10895.1"/>
    <property type="molecule type" value="Genomic_DNA"/>
</dbReference>
<dbReference type="InterPro" id="IPR052895">
    <property type="entry name" value="HetReg/Transcr_Mod"/>
</dbReference>
<dbReference type="InterPro" id="IPR010730">
    <property type="entry name" value="HET"/>
</dbReference>
<evidence type="ECO:0000313" key="2">
    <source>
        <dbReference type="EMBL" id="RWA10895.1"/>
    </source>
</evidence>
<dbReference type="Pfam" id="PF06985">
    <property type="entry name" value="HET"/>
    <property type="match status" value="1"/>
</dbReference>
<accession>A0A439D908</accession>
<comment type="caution">
    <text evidence="2">The sequence shown here is derived from an EMBL/GenBank/DDBJ whole genome shotgun (WGS) entry which is preliminary data.</text>
</comment>
<name>A0A439D908_9PEZI</name>
<gene>
    <name evidence="2" type="ORF">EKO27_g4210</name>
</gene>
<evidence type="ECO:0000259" key="1">
    <source>
        <dbReference type="Pfam" id="PF06985"/>
    </source>
</evidence>
<dbReference type="AlphaFoldDB" id="A0A439D908"/>
<feature type="domain" description="Heterokaryon incompatibility" evidence="1">
    <location>
        <begin position="117"/>
        <end position="284"/>
    </location>
</feature>
<keyword evidence="3" id="KW-1185">Reference proteome</keyword>
<organism evidence="2 3">
    <name type="scientific">Xylaria grammica</name>
    <dbReference type="NCBI Taxonomy" id="363999"/>
    <lineage>
        <taxon>Eukaryota</taxon>
        <taxon>Fungi</taxon>
        <taxon>Dikarya</taxon>
        <taxon>Ascomycota</taxon>
        <taxon>Pezizomycotina</taxon>
        <taxon>Sordariomycetes</taxon>
        <taxon>Xylariomycetidae</taxon>
        <taxon>Xylariales</taxon>
        <taxon>Xylariaceae</taxon>
        <taxon>Xylaria</taxon>
    </lineage>
</organism>
<proteinExistence type="predicted"/>
<dbReference type="STRING" id="363999.A0A439D908"/>
<dbReference type="PANTHER" id="PTHR24148:SF64">
    <property type="entry name" value="HETEROKARYON INCOMPATIBILITY DOMAIN-CONTAINING PROTEIN"/>
    <property type="match status" value="1"/>
</dbReference>
<sequence length="687" mass="77743">MASYSYQALNAESEEIRLVRLHPGKADDWICLDIFHVSLKQPTWQPEQARDTLVKLQETLPQDRVVKETLDGRYIFGYRGINITPSSWDHPVQGFDRTRYELQGDDYLPGPCYEPEYEALSYTWASELPSTNGHVSNSAISGRGFVVEIELGGNLASALKHLRYEDESRVLWIDAICINQKDETERNLQVKRMGNIYSFARRVIVWLGPEGEDSTHALSTLQSLASEVELTVDNSLCATPGASQSDRYHPFYPLPPHIFNNTTWSSIKSLFSRAWFSRVWVTQEVALANRFTVLHCGGYSLPWLNLRKAIGILRAKQSTPEDIKSILDPQVPGIPPPTMRSISKLLAFVRGRNCKIPHDKVYGILSLTSPNLSSLIEPKYEEPAAEVFKKVSLAHLKLTKRLELLKYCSISKQYPGAPSWVPNWEGGPRTVLFGLRTGHFRQASGQSAAHYSLLSDNTLQVAGVRCARVESVGGAAEGDADQMFDIIRTWEREGLREGNYQPGGSMLDAFLEAVFQGCLKNRFPRAVSWPTLSELREHYLALLSGMDRRDVVCTMLGCDMPMLIRPTVESKDMYHLVGICFVSGLLDGECLLGPLRDNWKLEMIFKDGSYVPVYINTSTGHSQSQDPRLPPLDPNWAKITRERTQDDPYFFQWFQDKQRSRIMNSDPRLLPSALNERGIILEHFNLV</sequence>
<dbReference type="Proteomes" id="UP000286045">
    <property type="component" value="Unassembled WGS sequence"/>
</dbReference>
<protein>
    <recommendedName>
        <fullName evidence="1">Heterokaryon incompatibility domain-containing protein</fullName>
    </recommendedName>
</protein>
<dbReference type="PANTHER" id="PTHR24148">
    <property type="entry name" value="ANKYRIN REPEAT DOMAIN-CONTAINING PROTEIN 39 HOMOLOG-RELATED"/>
    <property type="match status" value="1"/>
</dbReference>
<evidence type="ECO:0000313" key="3">
    <source>
        <dbReference type="Proteomes" id="UP000286045"/>
    </source>
</evidence>
<reference evidence="2 3" key="1">
    <citation type="submission" date="2018-12" db="EMBL/GenBank/DDBJ databases">
        <title>Draft genome sequence of Xylaria grammica IHI A82.</title>
        <authorList>
            <person name="Buettner E."/>
            <person name="Kellner H."/>
        </authorList>
    </citation>
    <scope>NUCLEOTIDE SEQUENCE [LARGE SCALE GENOMIC DNA]</scope>
    <source>
        <strain evidence="2 3">IHI A82</strain>
    </source>
</reference>